<protein>
    <submittedName>
        <fullName evidence="1">GD15408</fullName>
    </submittedName>
</protein>
<sequence>MEGTTQGPCDDDDDYEWKWPRTMGEDVDEGLVLGLAYKSAKVNETPYDLLLSKTFNLIQEDRIRETNGERFQNLHCSKCRMELGLLCLQSERNVQLKGLSLLEKVHLVVYDSYEVPFEMASLRD</sequence>
<dbReference type="STRING" id="7240.B4NSH0"/>
<evidence type="ECO:0000313" key="1">
    <source>
        <dbReference type="EMBL" id="EDX15548.1"/>
    </source>
</evidence>
<dbReference type="Proteomes" id="UP000000304">
    <property type="component" value="Unassembled WGS sequence"/>
</dbReference>
<dbReference type="EMBL" id="CH982213">
    <property type="protein sequence ID" value="EDX15548.1"/>
    <property type="molecule type" value="Genomic_DNA"/>
</dbReference>
<accession>B4NSH0</accession>
<evidence type="ECO:0000313" key="2">
    <source>
        <dbReference type="Proteomes" id="UP000000304"/>
    </source>
</evidence>
<dbReference type="AlphaFoldDB" id="B4NSH0"/>
<organism evidence="1 2">
    <name type="scientific">Drosophila simulans</name>
    <name type="common">Fruit fly</name>
    <dbReference type="NCBI Taxonomy" id="7240"/>
    <lineage>
        <taxon>Eukaryota</taxon>
        <taxon>Metazoa</taxon>
        <taxon>Ecdysozoa</taxon>
        <taxon>Arthropoda</taxon>
        <taxon>Hexapoda</taxon>
        <taxon>Insecta</taxon>
        <taxon>Pterygota</taxon>
        <taxon>Neoptera</taxon>
        <taxon>Endopterygota</taxon>
        <taxon>Diptera</taxon>
        <taxon>Brachycera</taxon>
        <taxon>Muscomorpha</taxon>
        <taxon>Ephydroidea</taxon>
        <taxon>Drosophilidae</taxon>
        <taxon>Drosophila</taxon>
        <taxon>Sophophora</taxon>
    </lineage>
</organism>
<dbReference type="PhylomeDB" id="B4NSH0"/>
<gene>
    <name evidence="1" type="primary">Dsim\GD15408</name>
    <name evidence="1" type="ORF">Dsim_GD15408</name>
</gene>
<dbReference type="HOGENOM" id="CLU_2006299_0_0_1"/>
<reference evidence="1 2" key="1">
    <citation type="journal article" date="2007" name="Nature">
        <title>Evolution of genes and genomes on the Drosophila phylogeny.</title>
        <authorList>
            <consortium name="Drosophila 12 Genomes Consortium"/>
            <person name="Clark A.G."/>
            <person name="Eisen M.B."/>
            <person name="Smith D.R."/>
            <person name="Bergman C.M."/>
            <person name="Oliver B."/>
            <person name="Markow T.A."/>
            <person name="Kaufman T.C."/>
            <person name="Kellis M."/>
            <person name="Gelbart W."/>
            <person name="Iyer V.N."/>
            <person name="Pollard D.A."/>
            <person name="Sackton T.B."/>
            <person name="Larracuente A.M."/>
            <person name="Singh N.D."/>
            <person name="Abad J.P."/>
            <person name="Abt D.N."/>
            <person name="Adryan B."/>
            <person name="Aguade M."/>
            <person name="Akashi H."/>
            <person name="Anderson W.W."/>
            <person name="Aquadro C.F."/>
            <person name="Ardell D.H."/>
            <person name="Arguello R."/>
            <person name="Artieri C.G."/>
            <person name="Barbash D.A."/>
            <person name="Barker D."/>
            <person name="Barsanti P."/>
            <person name="Batterham P."/>
            <person name="Batzoglou S."/>
            <person name="Begun D."/>
            <person name="Bhutkar A."/>
            <person name="Blanco E."/>
            <person name="Bosak S.A."/>
            <person name="Bradley R.K."/>
            <person name="Brand A.D."/>
            <person name="Brent M.R."/>
            <person name="Brooks A.N."/>
            <person name="Brown R.H."/>
            <person name="Butlin R.K."/>
            <person name="Caggese C."/>
            <person name="Calvi B.R."/>
            <person name="Bernardo de Carvalho A."/>
            <person name="Caspi A."/>
            <person name="Castrezana S."/>
            <person name="Celniker S.E."/>
            <person name="Chang J.L."/>
            <person name="Chapple C."/>
            <person name="Chatterji S."/>
            <person name="Chinwalla A."/>
            <person name="Civetta A."/>
            <person name="Clifton S.W."/>
            <person name="Comeron J.M."/>
            <person name="Costello J.C."/>
            <person name="Coyne J.A."/>
            <person name="Daub J."/>
            <person name="David R.G."/>
            <person name="Delcher A.L."/>
            <person name="Delehaunty K."/>
            <person name="Do C.B."/>
            <person name="Ebling H."/>
            <person name="Edwards K."/>
            <person name="Eickbush T."/>
            <person name="Evans J.D."/>
            <person name="Filipski A."/>
            <person name="Findeiss S."/>
            <person name="Freyhult E."/>
            <person name="Fulton L."/>
            <person name="Fulton R."/>
            <person name="Garcia A.C."/>
            <person name="Gardiner A."/>
            <person name="Garfield D.A."/>
            <person name="Garvin B.E."/>
            <person name="Gibson G."/>
            <person name="Gilbert D."/>
            <person name="Gnerre S."/>
            <person name="Godfrey J."/>
            <person name="Good R."/>
            <person name="Gotea V."/>
            <person name="Gravely B."/>
            <person name="Greenberg A.J."/>
            <person name="Griffiths-Jones S."/>
            <person name="Gross S."/>
            <person name="Guigo R."/>
            <person name="Gustafson E.A."/>
            <person name="Haerty W."/>
            <person name="Hahn M.W."/>
            <person name="Halligan D.L."/>
            <person name="Halpern A.L."/>
            <person name="Halter G.M."/>
            <person name="Han M.V."/>
            <person name="Heger A."/>
            <person name="Hillier L."/>
            <person name="Hinrichs A.S."/>
            <person name="Holmes I."/>
            <person name="Hoskins R.A."/>
            <person name="Hubisz M.J."/>
            <person name="Hultmark D."/>
            <person name="Huntley M.A."/>
            <person name="Jaffe D.B."/>
            <person name="Jagadeeshan S."/>
            <person name="Jeck W.R."/>
            <person name="Johnson J."/>
            <person name="Jones C.D."/>
            <person name="Jordan W.C."/>
            <person name="Karpen G.H."/>
            <person name="Kataoka E."/>
            <person name="Keightley P.D."/>
            <person name="Kheradpour P."/>
            <person name="Kirkness E.F."/>
            <person name="Koerich L.B."/>
            <person name="Kristiansen K."/>
            <person name="Kudrna D."/>
            <person name="Kulathinal R.J."/>
            <person name="Kumar S."/>
            <person name="Kwok R."/>
            <person name="Lander E."/>
            <person name="Langley C.H."/>
            <person name="Lapoint R."/>
            <person name="Lazzaro B.P."/>
            <person name="Lee S.J."/>
            <person name="Levesque L."/>
            <person name="Li R."/>
            <person name="Lin C.F."/>
            <person name="Lin M.F."/>
            <person name="Lindblad-Toh K."/>
            <person name="Llopart A."/>
            <person name="Long M."/>
            <person name="Low L."/>
            <person name="Lozovsky E."/>
            <person name="Lu J."/>
            <person name="Luo M."/>
            <person name="Machado C.A."/>
            <person name="Makalowski W."/>
            <person name="Marzo M."/>
            <person name="Matsuda M."/>
            <person name="Matzkin L."/>
            <person name="McAllister B."/>
            <person name="McBride C.S."/>
            <person name="McKernan B."/>
            <person name="McKernan K."/>
            <person name="Mendez-Lago M."/>
            <person name="Minx P."/>
            <person name="Mollenhauer M.U."/>
            <person name="Montooth K."/>
            <person name="Mount S.M."/>
            <person name="Mu X."/>
            <person name="Myers E."/>
            <person name="Negre B."/>
            <person name="Newfeld S."/>
            <person name="Nielsen R."/>
            <person name="Noor M.A."/>
            <person name="O'Grady P."/>
            <person name="Pachter L."/>
            <person name="Papaceit M."/>
            <person name="Parisi M.J."/>
            <person name="Parisi M."/>
            <person name="Parts L."/>
            <person name="Pedersen J.S."/>
            <person name="Pesole G."/>
            <person name="Phillippy A.M."/>
            <person name="Ponting C.P."/>
            <person name="Pop M."/>
            <person name="Porcelli D."/>
            <person name="Powell J.R."/>
            <person name="Prohaska S."/>
            <person name="Pruitt K."/>
            <person name="Puig M."/>
            <person name="Quesneville H."/>
            <person name="Ram K.R."/>
            <person name="Rand D."/>
            <person name="Rasmussen M.D."/>
            <person name="Reed L.K."/>
            <person name="Reenan R."/>
            <person name="Reily A."/>
            <person name="Remington K.A."/>
            <person name="Rieger T.T."/>
            <person name="Ritchie M.G."/>
            <person name="Robin C."/>
            <person name="Rogers Y.H."/>
            <person name="Rohde C."/>
            <person name="Rozas J."/>
            <person name="Rubenfield M.J."/>
            <person name="Ruiz A."/>
            <person name="Russo S."/>
            <person name="Salzberg S.L."/>
            <person name="Sanchez-Gracia A."/>
            <person name="Saranga D.J."/>
            <person name="Sato H."/>
            <person name="Schaeffer S.W."/>
            <person name="Schatz M.C."/>
            <person name="Schlenke T."/>
            <person name="Schwartz R."/>
            <person name="Segarra C."/>
            <person name="Singh R.S."/>
            <person name="Sirot L."/>
            <person name="Sirota M."/>
            <person name="Sisneros N.B."/>
            <person name="Smith C.D."/>
            <person name="Smith T.F."/>
            <person name="Spieth J."/>
            <person name="Stage D.E."/>
            <person name="Stark A."/>
            <person name="Stephan W."/>
            <person name="Strausberg R.L."/>
            <person name="Strempel S."/>
            <person name="Sturgill D."/>
            <person name="Sutton G."/>
            <person name="Sutton G.G."/>
            <person name="Tao W."/>
            <person name="Teichmann S."/>
            <person name="Tobari Y.N."/>
            <person name="Tomimura Y."/>
            <person name="Tsolas J.M."/>
            <person name="Valente V.L."/>
            <person name="Venter E."/>
            <person name="Venter J.C."/>
            <person name="Vicario S."/>
            <person name="Vieira F.G."/>
            <person name="Vilella A.J."/>
            <person name="Villasante A."/>
            <person name="Walenz B."/>
            <person name="Wang J."/>
            <person name="Wasserman M."/>
            <person name="Watts T."/>
            <person name="Wilson D."/>
            <person name="Wilson R.K."/>
            <person name="Wing R.A."/>
            <person name="Wolfner M.F."/>
            <person name="Wong A."/>
            <person name="Wong G.K."/>
            <person name="Wu C.I."/>
            <person name="Wu G."/>
            <person name="Yamamoto D."/>
            <person name="Yang H.P."/>
            <person name="Yang S.P."/>
            <person name="Yorke J.A."/>
            <person name="Yoshida K."/>
            <person name="Zdobnov E."/>
            <person name="Zhang P."/>
            <person name="Zhang Y."/>
            <person name="Zimin A.V."/>
            <person name="Baldwin J."/>
            <person name="Abdouelleil A."/>
            <person name="Abdulkadir J."/>
            <person name="Abebe A."/>
            <person name="Abera B."/>
            <person name="Abreu J."/>
            <person name="Acer S.C."/>
            <person name="Aftuck L."/>
            <person name="Alexander A."/>
            <person name="An P."/>
            <person name="Anderson E."/>
            <person name="Anderson S."/>
            <person name="Arachi H."/>
            <person name="Azer M."/>
            <person name="Bachantsang P."/>
            <person name="Barry A."/>
            <person name="Bayul T."/>
            <person name="Berlin A."/>
            <person name="Bessette D."/>
            <person name="Bloom T."/>
            <person name="Blye J."/>
            <person name="Boguslavskiy L."/>
            <person name="Bonnet C."/>
            <person name="Boukhgalter B."/>
            <person name="Bourzgui I."/>
            <person name="Brown A."/>
            <person name="Cahill P."/>
            <person name="Channer S."/>
            <person name="Cheshatsang Y."/>
            <person name="Chuda L."/>
            <person name="Citroen M."/>
            <person name="Collymore A."/>
            <person name="Cooke P."/>
            <person name="Costello M."/>
            <person name="D'Aco K."/>
            <person name="Daza R."/>
            <person name="De Haan G."/>
            <person name="DeGray S."/>
            <person name="DeMaso C."/>
            <person name="Dhargay N."/>
            <person name="Dooley K."/>
            <person name="Dooley E."/>
            <person name="Doricent M."/>
            <person name="Dorje P."/>
            <person name="Dorjee K."/>
            <person name="Dupes A."/>
            <person name="Elong R."/>
            <person name="Falk J."/>
            <person name="Farina A."/>
            <person name="Faro S."/>
            <person name="Ferguson D."/>
            <person name="Fisher S."/>
            <person name="Foley C.D."/>
            <person name="Franke A."/>
            <person name="Friedrich D."/>
            <person name="Gadbois L."/>
            <person name="Gearin G."/>
            <person name="Gearin C.R."/>
            <person name="Giannoukos G."/>
            <person name="Goode T."/>
            <person name="Graham J."/>
            <person name="Grandbois E."/>
            <person name="Grewal S."/>
            <person name="Gyaltsen K."/>
            <person name="Hafez N."/>
            <person name="Hagos B."/>
            <person name="Hall J."/>
            <person name="Henson C."/>
            <person name="Hollinger A."/>
            <person name="Honan T."/>
            <person name="Huard M.D."/>
            <person name="Hughes L."/>
            <person name="Hurhula B."/>
            <person name="Husby M.E."/>
            <person name="Kamat A."/>
            <person name="Kanga B."/>
            <person name="Kashin S."/>
            <person name="Khazanovich D."/>
            <person name="Kisner P."/>
            <person name="Lance K."/>
            <person name="Lara M."/>
            <person name="Lee W."/>
            <person name="Lennon N."/>
            <person name="Letendre F."/>
            <person name="LeVine R."/>
            <person name="Lipovsky A."/>
            <person name="Liu X."/>
            <person name="Liu J."/>
            <person name="Liu S."/>
            <person name="Lokyitsang T."/>
            <person name="Lokyitsang Y."/>
            <person name="Lubonja R."/>
            <person name="Lui A."/>
            <person name="MacDonald P."/>
            <person name="Magnisalis V."/>
            <person name="Maru K."/>
            <person name="Matthews C."/>
            <person name="McCusker W."/>
            <person name="McDonough S."/>
            <person name="Mehta T."/>
            <person name="Meldrim J."/>
            <person name="Meneus L."/>
            <person name="Mihai O."/>
            <person name="Mihalev A."/>
            <person name="Mihova T."/>
            <person name="Mittelman R."/>
            <person name="Mlenga V."/>
            <person name="Montmayeur A."/>
            <person name="Mulrain L."/>
            <person name="Navidi A."/>
            <person name="Naylor J."/>
            <person name="Negash T."/>
            <person name="Nguyen T."/>
            <person name="Nguyen N."/>
            <person name="Nicol R."/>
            <person name="Norbu C."/>
            <person name="Norbu N."/>
            <person name="Novod N."/>
            <person name="O'Neill B."/>
            <person name="Osman S."/>
            <person name="Markiewicz E."/>
            <person name="Oyono O.L."/>
            <person name="Patti C."/>
            <person name="Phunkhang P."/>
            <person name="Pierre F."/>
            <person name="Priest M."/>
            <person name="Raghuraman S."/>
            <person name="Rege F."/>
            <person name="Reyes R."/>
            <person name="Rise C."/>
            <person name="Rogov P."/>
            <person name="Ross K."/>
            <person name="Ryan E."/>
            <person name="Settipalli S."/>
            <person name="Shea T."/>
            <person name="Sherpa N."/>
            <person name="Shi L."/>
            <person name="Shih D."/>
            <person name="Sparrow T."/>
            <person name="Spaulding J."/>
            <person name="Stalker J."/>
            <person name="Stange-Thomann N."/>
            <person name="Stavropoulos S."/>
            <person name="Stone C."/>
            <person name="Strader C."/>
            <person name="Tesfaye S."/>
            <person name="Thomson T."/>
            <person name="Thoulutsang Y."/>
            <person name="Thoulutsang D."/>
            <person name="Topham K."/>
            <person name="Topping I."/>
            <person name="Tsamla T."/>
            <person name="Vassiliev H."/>
            <person name="Vo A."/>
            <person name="Wangchuk T."/>
            <person name="Wangdi T."/>
            <person name="Weiand M."/>
            <person name="Wilkinson J."/>
            <person name="Wilson A."/>
            <person name="Yadav S."/>
            <person name="Young G."/>
            <person name="Yu Q."/>
            <person name="Zembek L."/>
            <person name="Zhong D."/>
            <person name="Zimmer A."/>
            <person name="Zwirko Z."/>
            <person name="Jaffe D.B."/>
            <person name="Alvarez P."/>
            <person name="Brockman W."/>
            <person name="Butler J."/>
            <person name="Chin C."/>
            <person name="Gnerre S."/>
            <person name="Grabherr M."/>
            <person name="Kleber M."/>
            <person name="Mauceli E."/>
            <person name="MacCallum I."/>
        </authorList>
    </citation>
    <scope>NUCLEOTIDE SEQUENCE [LARGE SCALE GENOMIC DNA]</scope>
    <source>
        <strain evidence="2">white501</strain>
    </source>
</reference>
<dbReference type="OrthoDB" id="7826393at2759"/>
<name>B4NSH0_DROSI</name>
<keyword evidence="2" id="KW-1185">Reference proteome</keyword>
<proteinExistence type="predicted"/>